<dbReference type="InterPro" id="IPR039331">
    <property type="entry name" value="PAPs-like"/>
</dbReference>
<dbReference type="RefSeq" id="WP_379023678.1">
    <property type="nucleotide sequence ID" value="NZ_JBHRTA010000038.1"/>
</dbReference>
<keyword evidence="1 2" id="KW-0732">Signal</keyword>
<dbReference type="InterPro" id="IPR004843">
    <property type="entry name" value="Calcineurin-like_PHP"/>
</dbReference>
<organism evidence="5 6">
    <name type="scientific">Parapedobacter deserti</name>
    <dbReference type="NCBI Taxonomy" id="1912957"/>
    <lineage>
        <taxon>Bacteria</taxon>
        <taxon>Pseudomonadati</taxon>
        <taxon>Bacteroidota</taxon>
        <taxon>Sphingobacteriia</taxon>
        <taxon>Sphingobacteriales</taxon>
        <taxon>Sphingobacteriaceae</taxon>
        <taxon>Parapedobacter</taxon>
    </lineage>
</organism>
<feature type="domain" description="Purple acid phosphatase N-terminal" evidence="4">
    <location>
        <begin position="32"/>
        <end position="118"/>
    </location>
</feature>
<dbReference type="PANTHER" id="PTHR22953:SF153">
    <property type="entry name" value="PURPLE ACID PHOSPHATASE"/>
    <property type="match status" value="1"/>
</dbReference>
<dbReference type="Gene3D" id="2.60.40.380">
    <property type="entry name" value="Purple acid phosphatase-like, N-terminal"/>
    <property type="match status" value="1"/>
</dbReference>
<dbReference type="SUPFAM" id="SSF49363">
    <property type="entry name" value="Purple acid phosphatase, N-terminal domain"/>
    <property type="match status" value="1"/>
</dbReference>
<protein>
    <submittedName>
        <fullName evidence="5">Metallophosphoesterase</fullName>
    </submittedName>
</protein>
<feature type="signal peptide" evidence="2">
    <location>
        <begin position="1"/>
        <end position="21"/>
    </location>
</feature>
<keyword evidence="6" id="KW-1185">Reference proteome</keyword>
<evidence type="ECO:0000313" key="6">
    <source>
        <dbReference type="Proteomes" id="UP001595526"/>
    </source>
</evidence>
<dbReference type="Pfam" id="PF00149">
    <property type="entry name" value="Metallophos"/>
    <property type="match status" value="1"/>
</dbReference>
<dbReference type="Pfam" id="PF16656">
    <property type="entry name" value="Pur_ac_phosph_N"/>
    <property type="match status" value="1"/>
</dbReference>
<evidence type="ECO:0000259" key="3">
    <source>
        <dbReference type="Pfam" id="PF00149"/>
    </source>
</evidence>
<name>A0ABV7JL54_9SPHI</name>
<dbReference type="Proteomes" id="UP001595526">
    <property type="component" value="Unassembled WGS sequence"/>
</dbReference>
<dbReference type="InterPro" id="IPR029052">
    <property type="entry name" value="Metallo-depent_PP-like"/>
</dbReference>
<dbReference type="SUPFAM" id="SSF56300">
    <property type="entry name" value="Metallo-dependent phosphatases"/>
    <property type="match status" value="1"/>
</dbReference>
<reference evidence="6" key="1">
    <citation type="journal article" date="2019" name="Int. J. Syst. Evol. Microbiol.">
        <title>The Global Catalogue of Microorganisms (GCM) 10K type strain sequencing project: providing services to taxonomists for standard genome sequencing and annotation.</title>
        <authorList>
            <consortium name="The Broad Institute Genomics Platform"/>
            <consortium name="The Broad Institute Genome Sequencing Center for Infectious Disease"/>
            <person name="Wu L."/>
            <person name="Ma J."/>
        </authorList>
    </citation>
    <scope>NUCLEOTIDE SEQUENCE [LARGE SCALE GENOMIC DNA]</scope>
    <source>
        <strain evidence="6">KCTC 52416</strain>
    </source>
</reference>
<evidence type="ECO:0000256" key="2">
    <source>
        <dbReference type="SAM" id="SignalP"/>
    </source>
</evidence>
<evidence type="ECO:0000256" key="1">
    <source>
        <dbReference type="ARBA" id="ARBA00022729"/>
    </source>
</evidence>
<evidence type="ECO:0000313" key="5">
    <source>
        <dbReference type="EMBL" id="MFC3198736.1"/>
    </source>
</evidence>
<dbReference type="PANTHER" id="PTHR22953">
    <property type="entry name" value="ACID PHOSPHATASE RELATED"/>
    <property type="match status" value="1"/>
</dbReference>
<dbReference type="Gene3D" id="3.60.21.10">
    <property type="match status" value="1"/>
</dbReference>
<evidence type="ECO:0000259" key="4">
    <source>
        <dbReference type="Pfam" id="PF16656"/>
    </source>
</evidence>
<sequence length="394" mass="44271">MKKYLVPFICLLIIGQQPSFAADRPSFVVLPYLQWATQTSIEIKWETEQPTTGWVQYGPAEFGAKAPNLSLTSAISADTTFHTVRLTGLAIQTEHFYRTVSVSQSGDTLYSNVYPFKTAVKDDSPIGFIVFSDSQGRPNPNVWGQIATLAEAERPDFAIHAGDQVDNGHRLSDWIGQFLPQGQPFMSKYNVYATIGNHEGDAPYFHKYLGHPEGRDKRAYTVTYGNAQIILFDSNQDLSEGSKHYKELEAELAKSTARWKIVAHHHCIYSSDNDDHGNTHVAKSTLGIPRLAHLPALYEKYDVDLVFYGHVHAYERTWPLRNNAVDTQNGIVYVQTGGNGGGLETPALMRSWFTNKIKYGHHFSYVRIAQGQLQCQAIDLNGAVFDQFELKKDY</sequence>
<feature type="domain" description="Calcineurin-like phosphoesterase" evidence="3">
    <location>
        <begin position="129"/>
        <end position="314"/>
    </location>
</feature>
<dbReference type="InterPro" id="IPR008963">
    <property type="entry name" value="Purple_acid_Pase-like_N"/>
</dbReference>
<gene>
    <name evidence="5" type="ORF">ACFOET_14030</name>
</gene>
<comment type="caution">
    <text evidence="5">The sequence shown here is derived from an EMBL/GenBank/DDBJ whole genome shotgun (WGS) entry which is preliminary data.</text>
</comment>
<proteinExistence type="predicted"/>
<dbReference type="InterPro" id="IPR015914">
    <property type="entry name" value="PAPs_N"/>
</dbReference>
<dbReference type="EMBL" id="JBHRTA010000038">
    <property type="protein sequence ID" value="MFC3198736.1"/>
    <property type="molecule type" value="Genomic_DNA"/>
</dbReference>
<accession>A0ABV7JL54</accession>
<feature type="chain" id="PRO_5047381129" evidence="2">
    <location>
        <begin position="22"/>
        <end position="394"/>
    </location>
</feature>